<reference evidence="2 3" key="1">
    <citation type="submission" date="2006-10" db="EMBL/GenBank/DDBJ databases">
        <authorList>
            <person name="Fleischmann R.D."/>
            <person name="Dodson R.J."/>
            <person name="Haft D.H."/>
            <person name="Merkel J.S."/>
            <person name="Nelson W.C."/>
            <person name="Fraser C.M."/>
        </authorList>
    </citation>
    <scope>NUCLEOTIDE SEQUENCE [LARGE SCALE GENOMIC DNA]</scope>
    <source>
        <strain evidence="3">ATCC 700084 / mc(2)155</strain>
    </source>
</reference>
<dbReference type="STRING" id="246196.MSMEG_2222"/>
<feature type="compositionally biased region" description="Basic and acidic residues" evidence="1">
    <location>
        <begin position="17"/>
        <end position="28"/>
    </location>
</feature>
<sequence>MRRTWRPGRRGHALSAGRDRPAEARFDDAAQYVPNAPAVGIDKSLKRG</sequence>
<dbReference type="KEGG" id="msm:MSMEG_2222"/>
<feature type="compositionally biased region" description="Basic residues" evidence="1">
    <location>
        <begin position="1"/>
        <end position="12"/>
    </location>
</feature>
<keyword evidence="3" id="KW-1185">Reference proteome</keyword>
<evidence type="ECO:0000313" key="3">
    <source>
        <dbReference type="Proteomes" id="UP000000757"/>
    </source>
</evidence>
<evidence type="ECO:0000313" key="2">
    <source>
        <dbReference type="EMBL" id="ABK71790.1"/>
    </source>
</evidence>
<dbReference type="Proteomes" id="UP000000757">
    <property type="component" value="Chromosome"/>
</dbReference>
<dbReference type="AlphaFoldDB" id="A0QUI6"/>
<organism evidence="2 3">
    <name type="scientific">Mycolicibacterium smegmatis (strain ATCC 700084 / mc(2)155)</name>
    <name type="common">Mycobacterium smegmatis</name>
    <dbReference type="NCBI Taxonomy" id="246196"/>
    <lineage>
        <taxon>Bacteria</taxon>
        <taxon>Bacillati</taxon>
        <taxon>Actinomycetota</taxon>
        <taxon>Actinomycetes</taxon>
        <taxon>Mycobacteriales</taxon>
        <taxon>Mycobacteriaceae</taxon>
        <taxon>Mycolicibacterium</taxon>
    </lineage>
</organism>
<dbReference type="PaxDb" id="246196-MSMEI_2169"/>
<dbReference type="OrthoDB" id="3787729at2"/>
<feature type="region of interest" description="Disordered" evidence="1">
    <location>
        <begin position="1"/>
        <end position="29"/>
    </location>
</feature>
<accession>A0QUI6</accession>
<gene>
    <name evidence="2" type="ordered locus">MSMEG_2222</name>
</gene>
<protein>
    <submittedName>
        <fullName evidence="2">Uncharacterized protein</fullName>
    </submittedName>
</protein>
<proteinExistence type="predicted"/>
<name>A0QUI6_MYCS2</name>
<evidence type="ECO:0000256" key="1">
    <source>
        <dbReference type="SAM" id="MobiDB-lite"/>
    </source>
</evidence>
<dbReference type="EMBL" id="CP000480">
    <property type="protein sequence ID" value="ABK71790.1"/>
    <property type="molecule type" value="Genomic_DNA"/>
</dbReference>
<dbReference type="KEGG" id="msb:LJ00_11060"/>